<keyword evidence="2" id="KW-1185">Reference proteome</keyword>
<accession>A0A392TAE8</accession>
<dbReference type="AlphaFoldDB" id="A0A392TAE8"/>
<name>A0A392TAE8_9FABA</name>
<feature type="non-terminal residue" evidence="1">
    <location>
        <position position="1"/>
    </location>
</feature>
<evidence type="ECO:0000313" key="1">
    <source>
        <dbReference type="EMBL" id="MCI58018.1"/>
    </source>
</evidence>
<dbReference type="EMBL" id="LXQA010538919">
    <property type="protein sequence ID" value="MCI58018.1"/>
    <property type="molecule type" value="Genomic_DNA"/>
</dbReference>
<evidence type="ECO:0000313" key="2">
    <source>
        <dbReference type="Proteomes" id="UP000265520"/>
    </source>
</evidence>
<comment type="caution">
    <text evidence="1">The sequence shown here is derived from an EMBL/GenBank/DDBJ whole genome shotgun (WGS) entry which is preliminary data.</text>
</comment>
<reference evidence="1 2" key="1">
    <citation type="journal article" date="2018" name="Front. Plant Sci.">
        <title>Red Clover (Trifolium pratense) and Zigzag Clover (T. medium) - A Picture of Genomic Similarities and Differences.</title>
        <authorList>
            <person name="Dluhosova J."/>
            <person name="Istvanek J."/>
            <person name="Nedelnik J."/>
            <person name="Repkova J."/>
        </authorList>
    </citation>
    <scope>NUCLEOTIDE SEQUENCE [LARGE SCALE GENOMIC DNA]</scope>
    <source>
        <strain evidence="2">cv. 10/8</strain>
        <tissue evidence="1">Leaf</tissue>
    </source>
</reference>
<dbReference type="Proteomes" id="UP000265520">
    <property type="component" value="Unassembled WGS sequence"/>
</dbReference>
<sequence>PNKYGIEIHKQLVRTGRVELEHTWLMSLVCDRADHVEVEHT</sequence>
<organism evidence="1 2">
    <name type="scientific">Trifolium medium</name>
    <dbReference type="NCBI Taxonomy" id="97028"/>
    <lineage>
        <taxon>Eukaryota</taxon>
        <taxon>Viridiplantae</taxon>
        <taxon>Streptophyta</taxon>
        <taxon>Embryophyta</taxon>
        <taxon>Tracheophyta</taxon>
        <taxon>Spermatophyta</taxon>
        <taxon>Magnoliopsida</taxon>
        <taxon>eudicotyledons</taxon>
        <taxon>Gunneridae</taxon>
        <taxon>Pentapetalae</taxon>
        <taxon>rosids</taxon>
        <taxon>fabids</taxon>
        <taxon>Fabales</taxon>
        <taxon>Fabaceae</taxon>
        <taxon>Papilionoideae</taxon>
        <taxon>50 kb inversion clade</taxon>
        <taxon>NPAAA clade</taxon>
        <taxon>Hologalegina</taxon>
        <taxon>IRL clade</taxon>
        <taxon>Trifolieae</taxon>
        <taxon>Trifolium</taxon>
    </lineage>
</organism>
<protein>
    <submittedName>
        <fullName evidence="1">Uncharacterized protein</fullName>
    </submittedName>
</protein>
<proteinExistence type="predicted"/>